<dbReference type="RefSeq" id="WP_184747168.1">
    <property type="nucleotide sequence ID" value="NZ_JACHGJ010000004.1"/>
</dbReference>
<dbReference type="PRINTS" id="PR00344">
    <property type="entry name" value="BCTRLSENSOR"/>
</dbReference>
<dbReference type="SMART" id="SM00387">
    <property type="entry name" value="HATPase_c"/>
    <property type="match status" value="1"/>
</dbReference>
<dbReference type="NCBIfam" id="TIGR00229">
    <property type="entry name" value="sensory_box"/>
    <property type="match status" value="1"/>
</dbReference>
<dbReference type="SUPFAM" id="SSF55785">
    <property type="entry name" value="PYP-like sensor domain (PAS domain)"/>
    <property type="match status" value="1"/>
</dbReference>
<feature type="transmembrane region" description="Helical" evidence="4">
    <location>
        <begin position="181"/>
        <end position="201"/>
    </location>
</feature>
<dbReference type="InterPro" id="IPR036097">
    <property type="entry name" value="HisK_dim/P_sf"/>
</dbReference>
<dbReference type="InterPro" id="IPR035965">
    <property type="entry name" value="PAS-like_dom_sf"/>
</dbReference>
<dbReference type="Pfam" id="PF00512">
    <property type="entry name" value="HisKA"/>
    <property type="match status" value="1"/>
</dbReference>
<reference evidence="8 9" key="1">
    <citation type="submission" date="2020-08" db="EMBL/GenBank/DDBJ databases">
        <title>Genomic Encyclopedia of Type Strains, Phase IV (KMG-IV): sequencing the most valuable type-strain genomes for metagenomic binning, comparative biology and taxonomic classification.</title>
        <authorList>
            <person name="Goeker M."/>
        </authorList>
    </citation>
    <scope>NUCLEOTIDE SEQUENCE [LARGE SCALE GENOMIC DNA]</scope>
    <source>
        <strain evidence="8 9">DSM 2461</strain>
    </source>
</reference>
<feature type="transmembrane region" description="Helical" evidence="4">
    <location>
        <begin position="152"/>
        <end position="174"/>
    </location>
</feature>
<dbReference type="InterPro" id="IPR000014">
    <property type="entry name" value="PAS"/>
</dbReference>
<dbReference type="PROSITE" id="PS50109">
    <property type="entry name" value="HIS_KIN"/>
    <property type="match status" value="1"/>
</dbReference>
<evidence type="ECO:0000313" key="8">
    <source>
        <dbReference type="EMBL" id="MBB6480924.1"/>
    </source>
</evidence>
<keyword evidence="4" id="KW-1133">Transmembrane helix</keyword>
<dbReference type="InterPro" id="IPR005467">
    <property type="entry name" value="His_kinase_dom"/>
</dbReference>
<dbReference type="SMART" id="SM00388">
    <property type="entry name" value="HisKA"/>
    <property type="match status" value="1"/>
</dbReference>
<evidence type="ECO:0000259" key="5">
    <source>
        <dbReference type="PROSITE" id="PS50109"/>
    </source>
</evidence>
<feature type="domain" description="PAC" evidence="7">
    <location>
        <begin position="334"/>
        <end position="384"/>
    </location>
</feature>
<keyword evidence="3" id="KW-0597">Phosphoprotein</keyword>
<dbReference type="AlphaFoldDB" id="A0A841R6T6"/>
<dbReference type="InterPro" id="IPR036890">
    <property type="entry name" value="HATPase_C_sf"/>
</dbReference>
<dbReference type="InterPro" id="IPR000700">
    <property type="entry name" value="PAS-assoc_C"/>
</dbReference>
<dbReference type="PROSITE" id="PS50112">
    <property type="entry name" value="PAS"/>
    <property type="match status" value="1"/>
</dbReference>
<evidence type="ECO:0000259" key="7">
    <source>
        <dbReference type="PROSITE" id="PS50113"/>
    </source>
</evidence>
<dbReference type="SUPFAM" id="SSF55874">
    <property type="entry name" value="ATPase domain of HSP90 chaperone/DNA topoisomerase II/histidine kinase"/>
    <property type="match status" value="1"/>
</dbReference>
<dbReference type="Gene3D" id="3.30.450.20">
    <property type="entry name" value="PAS domain"/>
    <property type="match status" value="1"/>
</dbReference>
<dbReference type="CDD" id="cd00130">
    <property type="entry name" value="PAS"/>
    <property type="match status" value="1"/>
</dbReference>
<feature type="transmembrane region" description="Helical" evidence="4">
    <location>
        <begin position="6"/>
        <end position="28"/>
    </location>
</feature>
<dbReference type="InterPro" id="IPR004358">
    <property type="entry name" value="Sig_transdc_His_kin-like_C"/>
</dbReference>
<sequence length="645" mass="73146">MPGLFIVMLSMLSGASFMLALLNGISAVKERPVKLDALMLTISSLGVMVYSLSNTRLYSARNAAEFMQFNRIDMFCSAIIIISLYIFIKRYTHLGSRIFQVILIGFFSIVPFIRLLSETTLTYTAVRGIRYTELLWGEKLSLIDADISPFGIFYFIFALVVLFYMTSIAGRYFIAQKTHTSLFLFIGTFLLTLTAVNDIVVDSFNLHWIYLMEFGYTGMLLFMTVIFYYDLLTVAKIRQSLIISRMREEETKSELNIKEQDYREIFNSSMDAIIVLDIQSEQVLDVNDSMLTIFECSRQDVLGGTMEKFHSRSSDYNKARFSNYLREAKEKGHVLFEWLSLKKSGDLFWTEIHLKYSDPGTTGKIIAVVHDISERKATQEVLIQSEKMMSLGGLAAGMAHEINNPLAGIIQTSNVLQNRLIDKIDSPVNRKAADESGIDIEKIRVYMESRNIQSMLSSIRDSGKRITDIVNNMLSFSRKSEGKAEETSIESLIERTLYIISSDYDLKKNYDFRSIALIRDFGEVPDLCCVVSEIQQVLINIFRNGAQAMHAGKTESPTFTIRTSFEKNRGMIILEIEDNGPGMPEEVRKRIFEPFYTTKSEGVGTGLGLSVSYYIIKGNHKGDMTVRSEPGSGTTFRIELPSAEK</sequence>
<evidence type="ECO:0000256" key="3">
    <source>
        <dbReference type="ARBA" id="ARBA00022553"/>
    </source>
</evidence>
<dbReference type="SMART" id="SM00091">
    <property type="entry name" value="PAS"/>
    <property type="match status" value="1"/>
</dbReference>
<accession>A0A841R6T6</accession>
<dbReference type="InterPro" id="IPR003594">
    <property type="entry name" value="HATPase_dom"/>
</dbReference>
<keyword evidence="9" id="KW-1185">Reference proteome</keyword>
<dbReference type="Gene3D" id="1.10.287.130">
    <property type="match status" value="1"/>
</dbReference>
<dbReference type="Pfam" id="PF13426">
    <property type="entry name" value="PAS_9"/>
    <property type="match status" value="1"/>
</dbReference>
<organism evidence="8 9">
    <name type="scientific">Spirochaeta isovalerica</name>
    <dbReference type="NCBI Taxonomy" id="150"/>
    <lineage>
        <taxon>Bacteria</taxon>
        <taxon>Pseudomonadati</taxon>
        <taxon>Spirochaetota</taxon>
        <taxon>Spirochaetia</taxon>
        <taxon>Spirochaetales</taxon>
        <taxon>Spirochaetaceae</taxon>
        <taxon>Spirochaeta</taxon>
    </lineage>
</organism>
<evidence type="ECO:0000256" key="2">
    <source>
        <dbReference type="ARBA" id="ARBA00012438"/>
    </source>
</evidence>
<name>A0A841R6T6_9SPIO</name>
<feature type="domain" description="PAS" evidence="6">
    <location>
        <begin position="258"/>
        <end position="328"/>
    </location>
</feature>
<evidence type="ECO:0000259" key="6">
    <source>
        <dbReference type="PROSITE" id="PS50112"/>
    </source>
</evidence>
<feature type="transmembrane region" description="Helical" evidence="4">
    <location>
        <begin position="35"/>
        <end position="52"/>
    </location>
</feature>
<feature type="transmembrane region" description="Helical" evidence="4">
    <location>
        <begin position="207"/>
        <end position="229"/>
    </location>
</feature>
<dbReference type="Pfam" id="PF02518">
    <property type="entry name" value="HATPase_c"/>
    <property type="match status" value="1"/>
</dbReference>
<protein>
    <recommendedName>
        <fullName evidence="2">histidine kinase</fullName>
        <ecNumber evidence="2">2.7.13.3</ecNumber>
    </recommendedName>
</protein>
<gene>
    <name evidence="8" type="ORF">HNR50_002597</name>
</gene>
<evidence type="ECO:0000256" key="1">
    <source>
        <dbReference type="ARBA" id="ARBA00000085"/>
    </source>
</evidence>
<evidence type="ECO:0000256" key="4">
    <source>
        <dbReference type="SAM" id="Phobius"/>
    </source>
</evidence>
<comment type="catalytic activity">
    <reaction evidence="1">
        <text>ATP + protein L-histidine = ADP + protein N-phospho-L-histidine.</text>
        <dbReference type="EC" id="2.7.13.3"/>
    </reaction>
</comment>
<dbReference type="EMBL" id="JACHGJ010000004">
    <property type="protein sequence ID" value="MBB6480924.1"/>
    <property type="molecule type" value="Genomic_DNA"/>
</dbReference>
<dbReference type="InterPro" id="IPR003661">
    <property type="entry name" value="HisK_dim/P_dom"/>
</dbReference>
<evidence type="ECO:0000313" key="9">
    <source>
        <dbReference type="Proteomes" id="UP000587760"/>
    </source>
</evidence>
<dbReference type="PANTHER" id="PTHR43065">
    <property type="entry name" value="SENSOR HISTIDINE KINASE"/>
    <property type="match status" value="1"/>
</dbReference>
<dbReference type="EC" id="2.7.13.3" evidence="2"/>
<keyword evidence="4" id="KW-0812">Transmembrane</keyword>
<feature type="transmembrane region" description="Helical" evidence="4">
    <location>
        <begin position="100"/>
        <end position="117"/>
    </location>
</feature>
<feature type="domain" description="Histidine kinase" evidence="5">
    <location>
        <begin position="397"/>
        <end position="644"/>
    </location>
</feature>
<comment type="caution">
    <text evidence="8">The sequence shown here is derived from an EMBL/GenBank/DDBJ whole genome shotgun (WGS) entry which is preliminary data.</text>
</comment>
<feature type="transmembrane region" description="Helical" evidence="4">
    <location>
        <begin position="72"/>
        <end position="88"/>
    </location>
</feature>
<proteinExistence type="predicted"/>
<dbReference type="SUPFAM" id="SSF47384">
    <property type="entry name" value="Homodimeric domain of signal transducing histidine kinase"/>
    <property type="match status" value="1"/>
</dbReference>
<keyword evidence="4" id="KW-0472">Membrane</keyword>
<dbReference type="PANTHER" id="PTHR43065:SF50">
    <property type="entry name" value="HISTIDINE KINASE"/>
    <property type="match status" value="1"/>
</dbReference>
<dbReference type="Proteomes" id="UP000587760">
    <property type="component" value="Unassembled WGS sequence"/>
</dbReference>
<dbReference type="Gene3D" id="3.30.565.10">
    <property type="entry name" value="Histidine kinase-like ATPase, C-terminal domain"/>
    <property type="match status" value="1"/>
</dbReference>
<dbReference type="PROSITE" id="PS50113">
    <property type="entry name" value="PAC"/>
    <property type="match status" value="1"/>
</dbReference>
<dbReference type="GO" id="GO:0000155">
    <property type="term" value="F:phosphorelay sensor kinase activity"/>
    <property type="evidence" value="ECO:0007669"/>
    <property type="project" value="InterPro"/>
</dbReference>
<dbReference type="CDD" id="cd00082">
    <property type="entry name" value="HisKA"/>
    <property type="match status" value="1"/>
</dbReference>